<dbReference type="Pfam" id="PF04041">
    <property type="entry name" value="Glyco_hydro_130"/>
    <property type="match status" value="1"/>
</dbReference>
<dbReference type="InterPro" id="IPR007184">
    <property type="entry name" value="Mannoside_phosphorylase"/>
</dbReference>
<organism evidence="4 5">
    <name type="scientific">Chryseolinea soli</name>
    <dbReference type="NCBI Taxonomy" id="2321403"/>
    <lineage>
        <taxon>Bacteria</taxon>
        <taxon>Pseudomonadati</taxon>
        <taxon>Bacteroidota</taxon>
        <taxon>Cytophagia</taxon>
        <taxon>Cytophagales</taxon>
        <taxon>Fulvivirgaceae</taxon>
        <taxon>Chryseolinea</taxon>
    </lineage>
</organism>
<dbReference type="Proteomes" id="UP000266183">
    <property type="component" value="Chromosome"/>
</dbReference>
<proteinExistence type="inferred from homology"/>
<dbReference type="KEGG" id="chk:D4L85_14250"/>
<evidence type="ECO:0000313" key="5">
    <source>
        <dbReference type="Proteomes" id="UP000266183"/>
    </source>
</evidence>
<dbReference type="CDD" id="cd18612">
    <property type="entry name" value="GH130_Lin0857-like"/>
    <property type="match status" value="1"/>
</dbReference>
<dbReference type="Gene3D" id="2.115.10.20">
    <property type="entry name" value="Glycosyl hydrolase domain, family 43"/>
    <property type="match status" value="1"/>
</dbReference>
<accession>A0A385SYU8</accession>
<keyword evidence="1" id="KW-0328">Glycosyltransferase</keyword>
<dbReference type="PIRSF" id="PIRSF016202">
    <property type="entry name" value="PH1107"/>
    <property type="match status" value="1"/>
</dbReference>
<sequence>MDLAKRFKQNPLLKPADLEPSRAGMVIECLLNPGVFRFQDMTWLLVRVAERPVQQAGHISVPIYNDYGGIEILHFRKTDPDLDGSDPRVIRYKGKDYLTTLSHLRLVCSPDGKVFHEPEGYTPIFGKDKLEAYGIEDCRVTEIEGTFNLTYTMVSALGVGVGLIQTKDWNSYDRRGMIFPPHNKDCAIFEEKINGKYYALHRPSSPQLGGNFIWLSESPDLIHWGNHKCIATTRANMWDSARIGAGAAPIKTSEGWLEIYHGADADHRYCLGALLLDLNDPSNVLARTEFPLMEPSEPYELKGFFGNVVFTNGHLVKEDTISLYYGASDEVICGAELSVKSILRTLLIK</sequence>
<dbReference type="AlphaFoldDB" id="A0A385SYU8"/>
<keyword evidence="4" id="KW-0378">Hydrolase</keyword>
<dbReference type="GO" id="GO:0016757">
    <property type="term" value="F:glycosyltransferase activity"/>
    <property type="evidence" value="ECO:0007669"/>
    <property type="project" value="UniProtKB-KW"/>
</dbReference>
<keyword evidence="4" id="KW-0326">Glycosidase</keyword>
<keyword evidence="5" id="KW-1185">Reference proteome</keyword>
<protein>
    <submittedName>
        <fullName evidence="4">Glycosidase</fullName>
    </submittedName>
</protein>
<evidence type="ECO:0000256" key="3">
    <source>
        <dbReference type="ARBA" id="ARBA00024356"/>
    </source>
</evidence>
<dbReference type="PANTHER" id="PTHR34106">
    <property type="entry name" value="GLYCOSIDASE"/>
    <property type="match status" value="1"/>
</dbReference>
<dbReference type="GO" id="GO:0016798">
    <property type="term" value="F:hydrolase activity, acting on glycosyl bonds"/>
    <property type="evidence" value="ECO:0007669"/>
    <property type="project" value="UniProtKB-KW"/>
</dbReference>
<dbReference type="PANTHER" id="PTHR34106:SF5">
    <property type="entry name" value="GLYCOSIDASE"/>
    <property type="match status" value="1"/>
</dbReference>
<dbReference type="EMBL" id="CP032382">
    <property type="protein sequence ID" value="AYB35551.1"/>
    <property type="molecule type" value="Genomic_DNA"/>
</dbReference>
<comment type="similarity">
    <text evidence="3">Belongs to the glycosyl hydrolase 130 family.</text>
</comment>
<reference evidence="5" key="1">
    <citation type="submission" date="2018-09" db="EMBL/GenBank/DDBJ databases">
        <title>Chryseolinea sp. KIS68-18 isolated from soil.</title>
        <authorList>
            <person name="Weon H.-Y."/>
            <person name="Kwon S.-W."/>
            <person name="Lee S.A."/>
        </authorList>
    </citation>
    <scope>NUCLEOTIDE SEQUENCE [LARGE SCALE GENOMIC DNA]</scope>
    <source>
        <strain evidence="5">KIS68-18</strain>
    </source>
</reference>
<keyword evidence="2" id="KW-0808">Transferase</keyword>
<dbReference type="InterPro" id="IPR023296">
    <property type="entry name" value="Glyco_hydro_beta-prop_sf"/>
</dbReference>
<dbReference type="OrthoDB" id="2534034at2"/>
<name>A0A385SYU8_9BACT</name>
<gene>
    <name evidence="4" type="ORF">D4L85_14250</name>
</gene>
<evidence type="ECO:0000256" key="2">
    <source>
        <dbReference type="ARBA" id="ARBA00022679"/>
    </source>
</evidence>
<evidence type="ECO:0000313" key="4">
    <source>
        <dbReference type="EMBL" id="AYB35551.1"/>
    </source>
</evidence>
<evidence type="ECO:0000256" key="1">
    <source>
        <dbReference type="ARBA" id="ARBA00022676"/>
    </source>
</evidence>
<dbReference type="SUPFAM" id="SSF75005">
    <property type="entry name" value="Arabinanase/levansucrase/invertase"/>
    <property type="match status" value="1"/>
</dbReference>